<protein>
    <submittedName>
        <fullName evidence="3">T9SS type A sorting domain-containing protein</fullName>
    </submittedName>
</protein>
<accession>A0ABU2KIL3</accession>
<dbReference type="CDD" id="cd00146">
    <property type="entry name" value="PKD"/>
    <property type="match status" value="1"/>
</dbReference>
<reference evidence="4" key="1">
    <citation type="submission" date="2023-07" db="EMBL/GenBank/DDBJ databases">
        <title>Isolating and identifying novel microbial strains from the Mariana Trench.</title>
        <authorList>
            <person name="Fu H."/>
        </authorList>
    </citation>
    <scope>NUCLEOTIDE SEQUENCE [LARGE SCALE GENOMIC DNA]</scope>
    <source>
        <strain evidence="4">T-y2</strain>
    </source>
</reference>
<dbReference type="RefSeq" id="WP_311401491.1">
    <property type="nucleotide sequence ID" value="NZ_JAVRBG010000006.1"/>
</dbReference>
<keyword evidence="4" id="KW-1185">Reference proteome</keyword>
<dbReference type="Gene3D" id="2.60.40.10">
    <property type="entry name" value="Immunoglobulins"/>
    <property type="match status" value="1"/>
</dbReference>
<dbReference type="SUPFAM" id="SSF49299">
    <property type="entry name" value="PKD domain"/>
    <property type="match status" value="1"/>
</dbReference>
<feature type="domain" description="PKD" evidence="2">
    <location>
        <begin position="277"/>
        <end position="332"/>
    </location>
</feature>
<keyword evidence="1" id="KW-0732">Signal</keyword>
<dbReference type="Gene3D" id="3.40.50.1110">
    <property type="entry name" value="SGNH hydrolase"/>
    <property type="match status" value="1"/>
</dbReference>
<evidence type="ECO:0000256" key="1">
    <source>
        <dbReference type="ARBA" id="ARBA00022729"/>
    </source>
</evidence>
<dbReference type="InterPro" id="IPR036514">
    <property type="entry name" value="SGNH_hydro_sf"/>
</dbReference>
<comment type="caution">
    <text evidence="3">The sequence shown here is derived from an EMBL/GenBank/DDBJ whole genome shotgun (WGS) entry which is preliminary data.</text>
</comment>
<dbReference type="Gene3D" id="2.60.40.3080">
    <property type="match status" value="1"/>
</dbReference>
<dbReference type="InterPro" id="IPR026444">
    <property type="entry name" value="Secre_tail"/>
</dbReference>
<proteinExistence type="predicted"/>
<evidence type="ECO:0000313" key="4">
    <source>
        <dbReference type="Proteomes" id="UP001182991"/>
    </source>
</evidence>
<dbReference type="SUPFAM" id="SSF52266">
    <property type="entry name" value="SGNH hydrolase"/>
    <property type="match status" value="1"/>
</dbReference>
<dbReference type="InterPro" id="IPR013783">
    <property type="entry name" value="Ig-like_fold"/>
</dbReference>
<dbReference type="Proteomes" id="UP001182991">
    <property type="component" value="Unassembled WGS sequence"/>
</dbReference>
<dbReference type="InterPro" id="IPR035986">
    <property type="entry name" value="PKD_dom_sf"/>
</dbReference>
<organism evidence="3 4">
    <name type="scientific">Mesonia ostreae</name>
    <dbReference type="NCBI Taxonomy" id="861110"/>
    <lineage>
        <taxon>Bacteria</taxon>
        <taxon>Pseudomonadati</taxon>
        <taxon>Bacteroidota</taxon>
        <taxon>Flavobacteriia</taxon>
        <taxon>Flavobacteriales</taxon>
        <taxon>Flavobacteriaceae</taxon>
        <taxon>Mesonia</taxon>
    </lineage>
</organism>
<name>A0ABU2KIL3_9FLAO</name>
<dbReference type="InterPro" id="IPR022409">
    <property type="entry name" value="PKD/Chitinase_dom"/>
</dbReference>
<dbReference type="PROSITE" id="PS50093">
    <property type="entry name" value="PKD"/>
    <property type="match status" value="1"/>
</dbReference>
<dbReference type="InterPro" id="IPR000601">
    <property type="entry name" value="PKD_dom"/>
</dbReference>
<evidence type="ECO:0000259" key="2">
    <source>
        <dbReference type="PROSITE" id="PS50093"/>
    </source>
</evidence>
<gene>
    <name evidence="3" type="ORF">RLT85_07925</name>
</gene>
<dbReference type="EMBL" id="JAVRBG010000006">
    <property type="protein sequence ID" value="MDT0294560.1"/>
    <property type="molecule type" value="Genomic_DNA"/>
</dbReference>
<dbReference type="Pfam" id="PF18962">
    <property type="entry name" value="Por_Secre_tail"/>
    <property type="match status" value="1"/>
</dbReference>
<evidence type="ECO:0000313" key="3">
    <source>
        <dbReference type="EMBL" id="MDT0294560.1"/>
    </source>
</evidence>
<dbReference type="Pfam" id="PF18911">
    <property type="entry name" value="PKD_4"/>
    <property type="match status" value="1"/>
</dbReference>
<dbReference type="SMART" id="SM00089">
    <property type="entry name" value="PKD"/>
    <property type="match status" value="1"/>
</dbReference>
<dbReference type="NCBIfam" id="TIGR04183">
    <property type="entry name" value="Por_Secre_tail"/>
    <property type="match status" value="1"/>
</dbReference>
<sequence>MKHFLLSTLFVLFSIISVYSQTTQKVLFIGNSYTSVNSLPLLVEEMATNTGDILIRDANTPGGFRFLNHASNTTTLNKINSEDWDYVVLQAQSQETSLGETQLQNEVYPYAASLSNAIRANYECSQPLFYMTWGRENGDATNCEFLPWVCTYEGMDDAIRDTYVFMAQDNNAEVSPAGAVWRSIRENHPSINLYSSDGSHPSLAGSYAAACAFYTMIYKKDPSLIIWDSSLPAAEAKSIRMAVKTIVYDQLSDWDFSINPAFSDFTETINNAKVTFTNTGNEYEVALWDFGDGSTSTAENPVHTYTAIGEYTVSLTTTKCGKTDTKTKNITIANLSLEKNEIQEVHLYPNPASTFISLLWKENQQAVKISIVDLNGKTIMHQTVNVSAEAQLDISTLTSGIYFIRMTTNTGSYTFKFLKK</sequence>